<dbReference type="AlphaFoldDB" id="A0A9D1YN60"/>
<proteinExistence type="predicted"/>
<reference evidence="2" key="2">
    <citation type="submission" date="2021-04" db="EMBL/GenBank/DDBJ databases">
        <authorList>
            <person name="Gilroy R."/>
        </authorList>
    </citation>
    <scope>NUCLEOTIDE SEQUENCE</scope>
    <source>
        <strain evidence="2">ChiSxjej3B15-24422</strain>
    </source>
</reference>
<evidence type="ECO:0000313" key="2">
    <source>
        <dbReference type="EMBL" id="HIY59166.1"/>
    </source>
</evidence>
<reference evidence="2" key="1">
    <citation type="journal article" date="2021" name="PeerJ">
        <title>Extensive microbial diversity within the chicken gut microbiome revealed by metagenomics and culture.</title>
        <authorList>
            <person name="Gilroy R."/>
            <person name="Ravi A."/>
            <person name="Getino M."/>
            <person name="Pursley I."/>
            <person name="Horton D.L."/>
            <person name="Alikhan N.F."/>
            <person name="Baker D."/>
            <person name="Gharbi K."/>
            <person name="Hall N."/>
            <person name="Watson M."/>
            <person name="Adriaenssens E.M."/>
            <person name="Foster-Nyarko E."/>
            <person name="Jarju S."/>
            <person name="Secka A."/>
            <person name="Antonio M."/>
            <person name="Oren A."/>
            <person name="Chaudhuri R.R."/>
            <person name="La Ragione R."/>
            <person name="Hildebrand F."/>
            <person name="Pallen M.J."/>
        </authorList>
    </citation>
    <scope>NUCLEOTIDE SEQUENCE</scope>
    <source>
        <strain evidence="2">ChiSxjej3B15-24422</strain>
    </source>
</reference>
<comment type="caution">
    <text evidence="2">The sequence shown here is derived from an EMBL/GenBank/DDBJ whole genome shotgun (WGS) entry which is preliminary data.</text>
</comment>
<evidence type="ECO:0000313" key="3">
    <source>
        <dbReference type="Proteomes" id="UP000824007"/>
    </source>
</evidence>
<evidence type="ECO:0000256" key="1">
    <source>
        <dbReference type="SAM" id="Phobius"/>
    </source>
</evidence>
<organism evidence="2 3">
    <name type="scientific">Candidatus Eisenbergiella pullistercoris</name>
    <dbReference type="NCBI Taxonomy" id="2838555"/>
    <lineage>
        <taxon>Bacteria</taxon>
        <taxon>Bacillati</taxon>
        <taxon>Bacillota</taxon>
        <taxon>Clostridia</taxon>
        <taxon>Lachnospirales</taxon>
        <taxon>Lachnospiraceae</taxon>
        <taxon>Eisenbergiella</taxon>
    </lineage>
</organism>
<protein>
    <submittedName>
        <fullName evidence="2">Uncharacterized protein</fullName>
    </submittedName>
</protein>
<gene>
    <name evidence="2" type="ORF">H9831_00555</name>
</gene>
<keyword evidence="1" id="KW-0472">Membrane</keyword>
<accession>A0A9D1YN60</accession>
<feature type="transmembrane region" description="Helical" evidence="1">
    <location>
        <begin position="6"/>
        <end position="25"/>
    </location>
</feature>
<dbReference type="Proteomes" id="UP000824007">
    <property type="component" value="Unassembled WGS sequence"/>
</dbReference>
<keyword evidence="1" id="KW-1133">Transmembrane helix</keyword>
<keyword evidence="1" id="KW-0812">Transmembrane</keyword>
<dbReference type="EMBL" id="DXDD01000005">
    <property type="protein sequence ID" value="HIY59166.1"/>
    <property type="molecule type" value="Genomic_DNA"/>
</dbReference>
<name>A0A9D1YN60_9FIRM</name>
<sequence length="159" mass="17703">MNPVTIVLLVILAVLIIAVVALYFFGKKAQKKQAEQQQQIEAYKQSVSMLIIDKKRMRLKDAGLPDIVMAQTPKLLRRAKLPIVKAKVGPQIMTLVCEDSIFDSVPVKKEVKATVSGIYITAVKGLHGNSLAKPVQKKKSWFKRQVEKLQEKAGAKPLK</sequence>